<dbReference type="WBParaSite" id="ALUE_0002010201-mRNA-1">
    <property type="protein sequence ID" value="ALUE_0002010201-mRNA-1"/>
    <property type="gene ID" value="ALUE_0002010201"/>
</dbReference>
<organism evidence="11 12">
    <name type="scientific">Ascaris lumbricoides</name>
    <name type="common">Giant roundworm</name>
    <dbReference type="NCBI Taxonomy" id="6252"/>
    <lineage>
        <taxon>Eukaryota</taxon>
        <taxon>Metazoa</taxon>
        <taxon>Ecdysozoa</taxon>
        <taxon>Nematoda</taxon>
        <taxon>Chromadorea</taxon>
        <taxon>Rhabditida</taxon>
        <taxon>Spirurina</taxon>
        <taxon>Ascaridomorpha</taxon>
        <taxon>Ascaridoidea</taxon>
        <taxon>Ascarididae</taxon>
        <taxon>Ascaris</taxon>
    </lineage>
</organism>
<feature type="domain" description="AAA+ ATPase" evidence="9">
    <location>
        <begin position="249"/>
        <end position="382"/>
    </location>
</feature>
<dbReference type="InterPro" id="IPR041569">
    <property type="entry name" value="AAA_lid_3"/>
</dbReference>
<dbReference type="InterPro" id="IPR003959">
    <property type="entry name" value="ATPase_AAA_core"/>
</dbReference>
<dbReference type="InterPro" id="IPR039812">
    <property type="entry name" value="Vesicle-fus_ATPase"/>
</dbReference>
<dbReference type="GO" id="GO:0005795">
    <property type="term" value="C:Golgi stack"/>
    <property type="evidence" value="ECO:0007669"/>
    <property type="project" value="TreeGrafter"/>
</dbReference>
<dbReference type="InterPro" id="IPR003338">
    <property type="entry name" value="CDC4_N-term_subdom"/>
</dbReference>
<dbReference type="SUPFAM" id="SSF54585">
    <property type="entry name" value="Cdc48 domain 2-like"/>
    <property type="match status" value="1"/>
</dbReference>
<evidence type="ECO:0000256" key="1">
    <source>
        <dbReference type="ARBA" id="ARBA00004496"/>
    </source>
</evidence>
<keyword evidence="8" id="KW-0931">ER-Golgi transport</keyword>
<dbReference type="Gene3D" id="1.10.8.60">
    <property type="match status" value="1"/>
</dbReference>
<dbReference type="FunFam" id="3.40.50.300:FF:000154">
    <property type="entry name" value="Vesicle-fusing ATPase 1"/>
    <property type="match status" value="1"/>
</dbReference>
<dbReference type="InterPro" id="IPR009010">
    <property type="entry name" value="Asp_de-COase-like_dom_sf"/>
</dbReference>
<evidence type="ECO:0000256" key="8">
    <source>
        <dbReference type="RuleBase" id="RU367045"/>
    </source>
</evidence>
<dbReference type="InterPro" id="IPR029067">
    <property type="entry name" value="CDC48_domain_2-like_sf"/>
</dbReference>
<name>A0A0M3IMX4_ASCLU</name>
<dbReference type="Pfam" id="PF17862">
    <property type="entry name" value="AAA_lid_3"/>
    <property type="match status" value="1"/>
</dbReference>
<dbReference type="InterPro" id="IPR027417">
    <property type="entry name" value="P-loop_NTPase"/>
</dbReference>
<dbReference type="Gene3D" id="2.40.40.20">
    <property type="match status" value="1"/>
</dbReference>
<comment type="subcellular location">
    <subcellularLocation>
        <location evidence="1 8">Cytoplasm</location>
    </subcellularLocation>
</comment>
<keyword evidence="8" id="KW-0378">Hydrolase</keyword>
<comment type="cofactor">
    <cofactor evidence="8">
        <name>Mg(2+)</name>
        <dbReference type="ChEBI" id="CHEBI:18420"/>
    </cofactor>
    <text evidence="8">Binds 1 Mg(2+) ion per subunit.</text>
</comment>
<evidence type="ECO:0000313" key="12">
    <source>
        <dbReference type="WBParaSite" id="ALUE_0002010201-mRNA-1"/>
    </source>
</evidence>
<keyword evidence="5 8" id="KW-0547">Nucleotide-binding</keyword>
<dbReference type="InterPro" id="IPR003593">
    <property type="entry name" value="AAA+_ATPase"/>
</dbReference>
<accession>A0A0M3IMX4</accession>
<proteinExistence type="inferred from homology"/>
<keyword evidence="8" id="KW-0460">Magnesium</keyword>
<dbReference type="Gene3D" id="3.40.50.300">
    <property type="entry name" value="P-loop containing nucleotide triphosphate hydrolases"/>
    <property type="match status" value="1"/>
</dbReference>
<evidence type="ECO:0000259" key="9">
    <source>
        <dbReference type="SMART" id="SM00382"/>
    </source>
</evidence>
<evidence type="ECO:0000259" key="10">
    <source>
        <dbReference type="SMART" id="SM01073"/>
    </source>
</evidence>
<dbReference type="EC" id="3.6.4.6" evidence="3 8"/>
<feature type="domain" description="CDC48 N-terminal subdomain" evidence="10">
    <location>
        <begin position="2"/>
        <end position="85"/>
    </location>
</feature>
<evidence type="ECO:0000256" key="7">
    <source>
        <dbReference type="ARBA" id="ARBA00048883"/>
    </source>
</evidence>
<comment type="function">
    <text evidence="8">Required for vesicle-mediated transport. Catalyzes the fusion of transport vesicles within the Golgi cisternae. Is also required for transport from the endoplasmic reticulum to the Golgi stack. Seems to function as a fusion protein required for the delivery of cargo proteins to all compartments of the Golgi stack independent of vesicle origin.</text>
</comment>
<dbReference type="GO" id="GO:0006891">
    <property type="term" value="P:intra-Golgi vesicle-mediated transport"/>
    <property type="evidence" value="ECO:0007669"/>
    <property type="project" value="TreeGrafter"/>
</dbReference>
<keyword evidence="6 8" id="KW-0067">ATP-binding</keyword>
<dbReference type="GO" id="GO:0046872">
    <property type="term" value="F:metal ion binding"/>
    <property type="evidence" value="ECO:0007669"/>
    <property type="project" value="UniProtKB-UniRule"/>
</dbReference>
<dbReference type="GO" id="GO:0043001">
    <property type="term" value="P:Golgi to plasma membrane protein transport"/>
    <property type="evidence" value="ECO:0007669"/>
    <property type="project" value="TreeGrafter"/>
</dbReference>
<keyword evidence="4 8" id="KW-0963">Cytoplasm</keyword>
<dbReference type="Proteomes" id="UP000036681">
    <property type="component" value="Unplaced"/>
</dbReference>
<evidence type="ECO:0000313" key="11">
    <source>
        <dbReference type="Proteomes" id="UP000036681"/>
    </source>
</evidence>
<sequence length="494" mass="54807">MRLKVRKCPTDDLAVTNCAVVNANTFNASGTKHLLVKTGPAHQFVFSIKNHPSMRADEIAFAMPQRKWATLSLDQEIDAHPFTFQNNEYIGSITLSADFQTKKSQTPEPLNADMMAREFSMQFSGQAFTKGELLVFRFEDEKKKAYTLALTVVTIQGEPIKPIIYKSVIIAGQLLPNSAVIFDKAEGSMLNLVGKSKGKSAYRSIINPDWDFQKMGIGGLDNEFSGIFRRAFASRVFPPEFIEQLGMKHVRGILLYGPPGTGKTLMARQIGKMLNAREPKIVNGPQILDKYVGESESNIRKLFADAEEEWRRCGANSGLHIIIFDEIDAICKQRGSVVSDELFGFGCTEDVITTVEKEYNKLDPNVDLSDLARRTKNFSGAEIEGLVRAAQSSAMNRLVKAGGKVQLDQDAIEKLMVNVDDFNYALENDIKPAFGHSDEELEKFLIGGFITWSSQVSQILEQGALHVKQTKSPDTRGFVSVLLAGNFSHGVHCH</sequence>
<reference evidence="12" key="1">
    <citation type="submission" date="2017-02" db="UniProtKB">
        <authorList>
            <consortium name="WormBaseParasite"/>
        </authorList>
    </citation>
    <scope>IDENTIFICATION</scope>
</reference>
<dbReference type="Pfam" id="PF00004">
    <property type="entry name" value="AAA"/>
    <property type="match status" value="1"/>
</dbReference>
<dbReference type="GO" id="GO:0035494">
    <property type="term" value="P:SNARE complex disassembly"/>
    <property type="evidence" value="ECO:0007669"/>
    <property type="project" value="InterPro"/>
</dbReference>
<protein>
    <recommendedName>
        <fullName evidence="3 8">Vesicle-fusing ATPase</fullName>
        <ecNumber evidence="3 8">3.6.4.6</ecNumber>
    </recommendedName>
</protein>
<comment type="catalytic activity">
    <reaction evidence="7 8">
        <text>ATP + H2O = ADP + phosphate + H(+)</text>
        <dbReference type="Rhea" id="RHEA:13065"/>
        <dbReference type="ChEBI" id="CHEBI:15377"/>
        <dbReference type="ChEBI" id="CHEBI:15378"/>
        <dbReference type="ChEBI" id="CHEBI:30616"/>
        <dbReference type="ChEBI" id="CHEBI:43474"/>
        <dbReference type="ChEBI" id="CHEBI:456216"/>
        <dbReference type="EC" id="3.6.4.6"/>
    </reaction>
</comment>
<evidence type="ECO:0000256" key="2">
    <source>
        <dbReference type="ARBA" id="ARBA00006914"/>
    </source>
</evidence>
<dbReference type="SMART" id="SM00382">
    <property type="entry name" value="AAA"/>
    <property type="match status" value="1"/>
</dbReference>
<keyword evidence="11" id="KW-1185">Reference proteome</keyword>
<evidence type="ECO:0000256" key="3">
    <source>
        <dbReference type="ARBA" id="ARBA00012674"/>
    </source>
</evidence>
<evidence type="ECO:0000256" key="6">
    <source>
        <dbReference type="ARBA" id="ARBA00022840"/>
    </source>
</evidence>
<dbReference type="Pfam" id="PF02359">
    <property type="entry name" value="CDC48_N"/>
    <property type="match status" value="1"/>
</dbReference>
<dbReference type="GO" id="GO:0005524">
    <property type="term" value="F:ATP binding"/>
    <property type="evidence" value="ECO:0007669"/>
    <property type="project" value="UniProtKB-UniRule"/>
</dbReference>
<dbReference type="FunFam" id="2.40.40.20:FF:000012">
    <property type="entry name" value="Vesicle-fusing ATPase protein"/>
    <property type="match status" value="1"/>
</dbReference>
<dbReference type="SMART" id="SM01073">
    <property type="entry name" value="CDC48_N"/>
    <property type="match status" value="1"/>
</dbReference>
<dbReference type="Gene3D" id="3.10.330.10">
    <property type="match status" value="1"/>
</dbReference>
<keyword evidence="8" id="KW-0479">Metal-binding</keyword>
<dbReference type="SUPFAM" id="SSF52540">
    <property type="entry name" value="P-loop containing nucleoside triphosphate hydrolases"/>
    <property type="match status" value="1"/>
</dbReference>
<dbReference type="AlphaFoldDB" id="A0A0M3IMX4"/>
<dbReference type="SUPFAM" id="SSF50692">
    <property type="entry name" value="ADC-like"/>
    <property type="match status" value="1"/>
</dbReference>
<dbReference type="PANTHER" id="PTHR23078">
    <property type="entry name" value="VESICULAR-FUSION PROTEIN NSF"/>
    <property type="match status" value="1"/>
</dbReference>
<evidence type="ECO:0000256" key="4">
    <source>
        <dbReference type="ARBA" id="ARBA00022490"/>
    </source>
</evidence>
<keyword evidence="8" id="KW-0813">Transport</keyword>
<evidence type="ECO:0000256" key="5">
    <source>
        <dbReference type="ARBA" id="ARBA00022741"/>
    </source>
</evidence>
<keyword evidence="8" id="KW-0653">Protein transport</keyword>
<comment type="similarity">
    <text evidence="2 8">Belongs to the AAA ATPase family.</text>
</comment>
<dbReference type="PANTHER" id="PTHR23078:SF3">
    <property type="entry name" value="VESICLE-FUSING ATPASE"/>
    <property type="match status" value="1"/>
</dbReference>
<dbReference type="GO" id="GO:0016887">
    <property type="term" value="F:ATP hydrolysis activity"/>
    <property type="evidence" value="ECO:0007669"/>
    <property type="project" value="InterPro"/>
</dbReference>